<dbReference type="PANTHER" id="PTHR42751">
    <property type="entry name" value="SODIUM/HYDROGEN EXCHANGER FAMILY/TRKA DOMAIN PROTEIN"/>
    <property type="match status" value="1"/>
</dbReference>
<dbReference type="GO" id="GO:0008324">
    <property type="term" value="F:monoatomic cation transmembrane transporter activity"/>
    <property type="evidence" value="ECO:0007669"/>
    <property type="project" value="InterPro"/>
</dbReference>
<dbReference type="GO" id="GO:1902600">
    <property type="term" value="P:proton transmembrane transport"/>
    <property type="evidence" value="ECO:0007669"/>
    <property type="project" value="InterPro"/>
</dbReference>
<evidence type="ECO:0000256" key="7">
    <source>
        <dbReference type="SAM" id="Phobius"/>
    </source>
</evidence>
<feature type="domain" description="RCK N-terminal" evidence="8">
    <location>
        <begin position="405"/>
        <end position="522"/>
    </location>
</feature>
<sequence length="653" mass="69564">MATETRFITDLGLLFLAALGGGLLAQAVHQPLIVGYILAGVLIGPFTPGPTLSDPHTFQLFADVGVVLLMFSIGIEFSVDELLRVRKVALAGAPVGIALIVLLTIPVGKFLGWTLVQSLLAGAAISVASTMVLLKFLLERGELATLYGRVVVGITLAEDLAVVAMTVLIPALASPGEGRVAAFGRALLQAVVLLGPLLWLARRAVPRFLAKVARSRNMELFLLVALSIAIGTAALTAGLGLSIALGAFLAGLVISESEFAHEALARVLPVRDIFVAIFFVSIGTLIRPASLVAELPAVVALVLLVMGGKFAVWALVIRGAGYPGATARNAALGLTQIGEFSYILAGVARDHGLLTSTIYDAVLATSLVTILINALIFRRTPRWVQRLVRGKETVSPPAAAAAAPEVQVTICGFGRVGREVADALDAFHIPYAVVDLDPEATRLARARGADAVFGDAGKETILRHAGADRARLAVVAIPEFDAARRCVTALRAIRPDLPILVRVHQHRHHAELSEIGATEVVQPEIEAALTIVRHSLDLLGVDHRLARRYMEGARAHWPEAMRSEGASGEPLQAMEIAVRDPALEGQSIEQAHIRERSGAAIVSITRTDGREIVNPRSDERLRAGDRLLVIGTREQLDSLRHICREDVEPYFPG</sequence>
<evidence type="ECO:0000313" key="11">
    <source>
        <dbReference type="Proteomes" id="UP000318834"/>
    </source>
</evidence>
<feature type="transmembrane region" description="Helical" evidence="7">
    <location>
        <begin position="297"/>
        <end position="316"/>
    </location>
</feature>
<dbReference type="InterPro" id="IPR036291">
    <property type="entry name" value="NAD(P)-bd_dom_sf"/>
</dbReference>
<dbReference type="InterPro" id="IPR038770">
    <property type="entry name" value="Na+/solute_symporter_sf"/>
</dbReference>
<keyword evidence="3" id="KW-0813">Transport</keyword>
<dbReference type="Pfam" id="PF00999">
    <property type="entry name" value="Na_H_Exchanger"/>
    <property type="match status" value="1"/>
</dbReference>
<feature type="transmembrane region" description="Helical" evidence="7">
    <location>
        <begin position="58"/>
        <end position="79"/>
    </location>
</feature>
<dbReference type="GO" id="GO:0006813">
    <property type="term" value="P:potassium ion transport"/>
    <property type="evidence" value="ECO:0007669"/>
    <property type="project" value="InterPro"/>
</dbReference>
<feature type="transmembrane region" description="Helical" evidence="7">
    <location>
        <begin position="179"/>
        <end position="200"/>
    </location>
</feature>
<dbReference type="InterPro" id="IPR036721">
    <property type="entry name" value="RCK_C_sf"/>
</dbReference>
<organism evidence="10 11">
    <name type="scientific">Candidatus Segetimicrobium genomatis</name>
    <dbReference type="NCBI Taxonomy" id="2569760"/>
    <lineage>
        <taxon>Bacteria</taxon>
        <taxon>Bacillati</taxon>
        <taxon>Candidatus Sysuimicrobiota</taxon>
        <taxon>Candidatus Sysuimicrobiia</taxon>
        <taxon>Candidatus Sysuimicrobiales</taxon>
        <taxon>Candidatus Segetimicrobiaceae</taxon>
        <taxon>Candidatus Segetimicrobium</taxon>
    </lineage>
</organism>
<evidence type="ECO:0000256" key="6">
    <source>
        <dbReference type="ARBA" id="ARBA00023136"/>
    </source>
</evidence>
<dbReference type="SUPFAM" id="SSF116726">
    <property type="entry name" value="TrkA C-terminal domain-like"/>
    <property type="match status" value="1"/>
</dbReference>
<evidence type="ECO:0000259" key="8">
    <source>
        <dbReference type="PROSITE" id="PS51201"/>
    </source>
</evidence>
<reference evidence="10 11" key="1">
    <citation type="journal article" date="2019" name="Nat. Microbiol.">
        <title>Mediterranean grassland soil C-N compound turnover is dependent on rainfall and depth, and is mediated by genomically divergent microorganisms.</title>
        <authorList>
            <person name="Diamond S."/>
            <person name="Andeer P.F."/>
            <person name="Li Z."/>
            <person name="Crits-Christoph A."/>
            <person name="Burstein D."/>
            <person name="Anantharaman K."/>
            <person name="Lane K.R."/>
            <person name="Thomas B.C."/>
            <person name="Pan C."/>
            <person name="Northen T.R."/>
            <person name="Banfield J.F."/>
        </authorList>
    </citation>
    <scope>NUCLEOTIDE SEQUENCE [LARGE SCALE GENOMIC DNA]</scope>
    <source>
        <strain evidence="10">NP_8</strain>
    </source>
</reference>
<evidence type="ECO:0000313" key="10">
    <source>
        <dbReference type="EMBL" id="TMI76000.1"/>
    </source>
</evidence>
<dbReference type="InterPro" id="IPR006153">
    <property type="entry name" value="Cation/H_exchanger_TM"/>
</dbReference>
<dbReference type="GO" id="GO:0015297">
    <property type="term" value="F:antiporter activity"/>
    <property type="evidence" value="ECO:0007669"/>
    <property type="project" value="InterPro"/>
</dbReference>
<dbReference type="InterPro" id="IPR003148">
    <property type="entry name" value="RCK_N"/>
</dbReference>
<evidence type="ECO:0000259" key="9">
    <source>
        <dbReference type="PROSITE" id="PS51202"/>
    </source>
</evidence>
<dbReference type="Gene3D" id="1.20.1530.20">
    <property type="match status" value="1"/>
</dbReference>
<dbReference type="EMBL" id="VBAP01000032">
    <property type="protein sequence ID" value="TMI76000.1"/>
    <property type="molecule type" value="Genomic_DNA"/>
</dbReference>
<protein>
    <recommendedName>
        <fullName evidence="12">Sodium:proton exchanger</fullName>
    </recommendedName>
</protein>
<feature type="transmembrane region" description="Helical" evidence="7">
    <location>
        <begin position="273"/>
        <end position="290"/>
    </location>
</feature>
<dbReference type="PROSITE" id="PS51201">
    <property type="entry name" value="RCK_N"/>
    <property type="match status" value="1"/>
</dbReference>
<dbReference type="Gene3D" id="3.30.70.1450">
    <property type="entry name" value="Regulator of K+ conductance, C-terminal domain"/>
    <property type="match status" value="1"/>
</dbReference>
<evidence type="ECO:0000256" key="4">
    <source>
        <dbReference type="ARBA" id="ARBA00022692"/>
    </source>
</evidence>
<feature type="transmembrane region" description="Helical" evidence="7">
    <location>
        <begin position="119"/>
        <end position="138"/>
    </location>
</feature>
<feature type="transmembrane region" description="Helical" evidence="7">
    <location>
        <begin position="88"/>
        <end position="107"/>
    </location>
</feature>
<dbReference type="Pfam" id="PF02254">
    <property type="entry name" value="TrkA_N"/>
    <property type="match status" value="1"/>
</dbReference>
<accession>A0A537IXH6</accession>
<comment type="similarity">
    <text evidence="2">Belongs to the monovalent cation:proton antiporter 2 (CPA2) transporter (TC 2.A.37) family.</text>
</comment>
<keyword evidence="4 7" id="KW-0812">Transmembrane</keyword>
<dbReference type="GO" id="GO:0016020">
    <property type="term" value="C:membrane"/>
    <property type="evidence" value="ECO:0007669"/>
    <property type="project" value="UniProtKB-SubCell"/>
</dbReference>
<dbReference type="InterPro" id="IPR006037">
    <property type="entry name" value="RCK_C"/>
</dbReference>
<comment type="caution">
    <text evidence="10">The sequence shown here is derived from an EMBL/GenBank/DDBJ whole genome shotgun (WGS) entry which is preliminary data.</text>
</comment>
<dbReference type="SUPFAM" id="SSF51735">
    <property type="entry name" value="NAD(P)-binding Rossmann-fold domains"/>
    <property type="match status" value="1"/>
</dbReference>
<feature type="transmembrane region" description="Helical" evidence="7">
    <location>
        <begin position="12"/>
        <end position="38"/>
    </location>
</feature>
<keyword evidence="6 7" id="KW-0472">Membrane</keyword>
<evidence type="ECO:0000256" key="5">
    <source>
        <dbReference type="ARBA" id="ARBA00022989"/>
    </source>
</evidence>
<evidence type="ECO:0008006" key="12">
    <source>
        <dbReference type="Google" id="ProtNLM"/>
    </source>
</evidence>
<evidence type="ECO:0000256" key="3">
    <source>
        <dbReference type="ARBA" id="ARBA00022448"/>
    </source>
</evidence>
<evidence type="ECO:0000256" key="1">
    <source>
        <dbReference type="ARBA" id="ARBA00004141"/>
    </source>
</evidence>
<feature type="transmembrane region" description="Helical" evidence="7">
    <location>
        <begin position="358"/>
        <end position="377"/>
    </location>
</feature>
<keyword evidence="5 7" id="KW-1133">Transmembrane helix</keyword>
<proteinExistence type="inferred from homology"/>
<dbReference type="Proteomes" id="UP000318834">
    <property type="component" value="Unassembled WGS sequence"/>
</dbReference>
<dbReference type="PROSITE" id="PS51202">
    <property type="entry name" value="RCK_C"/>
    <property type="match status" value="1"/>
</dbReference>
<gene>
    <name evidence="10" type="ORF">E6H05_05040</name>
</gene>
<feature type="domain" description="RCK C-terminal" evidence="9">
    <location>
        <begin position="559"/>
        <end position="645"/>
    </location>
</feature>
<dbReference type="Pfam" id="PF02080">
    <property type="entry name" value="TrkA_C"/>
    <property type="match status" value="1"/>
</dbReference>
<dbReference type="Gene3D" id="3.40.50.720">
    <property type="entry name" value="NAD(P)-binding Rossmann-like Domain"/>
    <property type="match status" value="1"/>
</dbReference>
<dbReference type="PANTHER" id="PTHR42751:SF3">
    <property type="entry name" value="SODIUM_GLUTAMATE SYMPORTER"/>
    <property type="match status" value="1"/>
</dbReference>
<comment type="subcellular location">
    <subcellularLocation>
        <location evidence="1">Membrane</location>
        <topology evidence="1">Multi-pass membrane protein</topology>
    </subcellularLocation>
</comment>
<feature type="transmembrane region" description="Helical" evidence="7">
    <location>
        <begin position="220"/>
        <end position="253"/>
    </location>
</feature>
<name>A0A537IXH6_9BACT</name>
<feature type="transmembrane region" description="Helical" evidence="7">
    <location>
        <begin position="150"/>
        <end position="173"/>
    </location>
</feature>
<evidence type="ECO:0000256" key="2">
    <source>
        <dbReference type="ARBA" id="ARBA00005551"/>
    </source>
</evidence>
<dbReference type="AlphaFoldDB" id="A0A537IXH6"/>